<evidence type="ECO:0000313" key="2">
    <source>
        <dbReference type="EMBL" id="SMP96839.1"/>
    </source>
</evidence>
<comment type="caution">
    <text evidence="2">The sequence shown here is derived from an EMBL/GenBank/DDBJ whole genome shotgun (WGS) entry which is preliminary data.</text>
</comment>
<protein>
    <submittedName>
        <fullName evidence="2">Por secretion system C-terminal sorting domain-containing protein</fullName>
    </submittedName>
</protein>
<dbReference type="Proteomes" id="UP001158050">
    <property type="component" value="Unassembled WGS sequence"/>
</dbReference>
<accession>A0ABY1RAA2</accession>
<evidence type="ECO:0000313" key="3">
    <source>
        <dbReference type="Proteomes" id="UP001158050"/>
    </source>
</evidence>
<name>A0ABY1RAA2_9FLAO</name>
<proteinExistence type="predicted"/>
<evidence type="ECO:0000256" key="1">
    <source>
        <dbReference type="ARBA" id="ARBA00022729"/>
    </source>
</evidence>
<sequence length="463" mass="49896">MKKIILMLFLGNVISAQNITLLKDIYPGANPSTPAEFLKYGGKLYFNANNPNYGTELWATDGTAGGTEIVADINPGTPGSLPTSLLNYDNKLYFKTLLGVTGLYSYDSNAGTTIVSPGMGSASNFMVAEGKIFFRQNSKLAYFYQGSITEIDTPVVVNGQMGAVNGKIITGASASSATNNLQLYIYDGNNLSLLKVINPNSTANPQNFFYSSNLNTLFFTAGSNTAGFELWKTDGTADGTVQVKNINAGTSSSFPGNFKQIGNKVFFAANNGTNGNELWITDGTEEGTVLVEDVNPGSNASNPNNLTEVNGKLYFLASDGSGEARLWESDGTTEGTKMTLELKPGYTNFILGKMEEYNGALYLSAKLSVSQGQELYKIELPALNVENHNKKAISLYPNPTHGELFFTGFEKGSYDLYDVKGSLIKKDGNIVNSRLQLNVPKGNYILVTKTVEGTINTNKIIIK</sequence>
<organism evidence="2 3">
    <name type="scientific">Epilithonimonas pallida</name>
    <dbReference type="NCBI Taxonomy" id="373671"/>
    <lineage>
        <taxon>Bacteria</taxon>
        <taxon>Pseudomonadati</taxon>
        <taxon>Bacteroidota</taxon>
        <taxon>Flavobacteriia</taxon>
        <taxon>Flavobacteriales</taxon>
        <taxon>Weeksellaceae</taxon>
        <taxon>Chryseobacterium group</taxon>
        <taxon>Epilithonimonas</taxon>
    </lineage>
</organism>
<dbReference type="InterPro" id="IPR026444">
    <property type="entry name" value="Secre_tail"/>
</dbReference>
<dbReference type="SUPFAM" id="SSF50998">
    <property type="entry name" value="Quinoprotein alcohol dehydrogenase-like"/>
    <property type="match status" value="1"/>
</dbReference>
<gene>
    <name evidence="2" type="ORF">SAMN05421679_11057</name>
</gene>
<keyword evidence="3" id="KW-1185">Reference proteome</keyword>
<dbReference type="InterPro" id="IPR011047">
    <property type="entry name" value="Quinoprotein_ADH-like_sf"/>
</dbReference>
<dbReference type="RefSeq" id="WP_283417970.1">
    <property type="nucleotide sequence ID" value="NZ_FXUO01000010.1"/>
</dbReference>
<dbReference type="NCBIfam" id="TIGR04183">
    <property type="entry name" value="Por_Secre_tail"/>
    <property type="match status" value="1"/>
</dbReference>
<keyword evidence="1" id="KW-0732">Signal</keyword>
<dbReference type="InterPro" id="IPR030916">
    <property type="entry name" value="ELWxxDGT_rpt"/>
</dbReference>
<dbReference type="NCBIfam" id="TIGR04534">
    <property type="entry name" value="ELWxxDGT_rpt"/>
    <property type="match status" value="2"/>
</dbReference>
<reference evidence="2 3" key="1">
    <citation type="submission" date="2017-05" db="EMBL/GenBank/DDBJ databases">
        <authorList>
            <person name="Varghese N."/>
            <person name="Submissions S."/>
        </authorList>
    </citation>
    <scope>NUCLEOTIDE SEQUENCE [LARGE SCALE GENOMIC DNA]</scope>
    <source>
        <strain evidence="2 3">DSM 18015</strain>
    </source>
</reference>
<dbReference type="EMBL" id="FXUO01000010">
    <property type="protein sequence ID" value="SMP96839.1"/>
    <property type="molecule type" value="Genomic_DNA"/>
</dbReference>